<accession>A0AAV7UBP1</accession>
<evidence type="ECO:0000256" key="1">
    <source>
        <dbReference type="SAM" id="MobiDB-lite"/>
    </source>
</evidence>
<evidence type="ECO:0000313" key="3">
    <source>
        <dbReference type="Proteomes" id="UP001066276"/>
    </source>
</evidence>
<feature type="region of interest" description="Disordered" evidence="1">
    <location>
        <begin position="54"/>
        <end position="82"/>
    </location>
</feature>
<comment type="caution">
    <text evidence="2">The sequence shown here is derived from an EMBL/GenBank/DDBJ whole genome shotgun (WGS) entry which is preliminary data.</text>
</comment>
<reference evidence="2" key="1">
    <citation type="journal article" date="2022" name="bioRxiv">
        <title>Sequencing and chromosome-scale assembly of the giantPleurodeles waltlgenome.</title>
        <authorList>
            <person name="Brown T."/>
            <person name="Elewa A."/>
            <person name="Iarovenko S."/>
            <person name="Subramanian E."/>
            <person name="Araus A.J."/>
            <person name="Petzold A."/>
            <person name="Susuki M."/>
            <person name="Suzuki K.-i.T."/>
            <person name="Hayashi T."/>
            <person name="Toyoda A."/>
            <person name="Oliveira C."/>
            <person name="Osipova E."/>
            <person name="Leigh N.D."/>
            <person name="Simon A."/>
            <person name="Yun M.H."/>
        </authorList>
    </citation>
    <scope>NUCLEOTIDE SEQUENCE</scope>
    <source>
        <strain evidence="2">20211129_DDA</strain>
        <tissue evidence="2">Liver</tissue>
    </source>
</reference>
<dbReference type="AlphaFoldDB" id="A0AAV7UBP1"/>
<feature type="compositionally biased region" description="Polar residues" evidence="1">
    <location>
        <begin position="71"/>
        <end position="81"/>
    </location>
</feature>
<keyword evidence="3" id="KW-1185">Reference proteome</keyword>
<feature type="region of interest" description="Disordered" evidence="1">
    <location>
        <begin position="264"/>
        <end position="301"/>
    </location>
</feature>
<feature type="region of interest" description="Disordered" evidence="1">
    <location>
        <begin position="114"/>
        <end position="183"/>
    </location>
</feature>
<proteinExistence type="predicted"/>
<dbReference type="EMBL" id="JANPWB010000005">
    <property type="protein sequence ID" value="KAJ1186283.1"/>
    <property type="molecule type" value="Genomic_DNA"/>
</dbReference>
<organism evidence="2 3">
    <name type="scientific">Pleurodeles waltl</name>
    <name type="common">Iberian ribbed newt</name>
    <dbReference type="NCBI Taxonomy" id="8319"/>
    <lineage>
        <taxon>Eukaryota</taxon>
        <taxon>Metazoa</taxon>
        <taxon>Chordata</taxon>
        <taxon>Craniata</taxon>
        <taxon>Vertebrata</taxon>
        <taxon>Euteleostomi</taxon>
        <taxon>Amphibia</taxon>
        <taxon>Batrachia</taxon>
        <taxon>Caudata</taxon>
        <taxon>Salamandroidea</taxon>
        <taxon>Salamandridae</taxon>
        <taxon>Pleurodelinae</taxon>
        <taxon>Pleurodeles</taxon>
    </lineage>
</organism>
<gene>
    <name evidence="2" type="ORF">NDU88_003066</name>
</gene>
<name>A0AAV7UBP1_PLEWA</name>
<sequence>MIVARGSEERAKELTAAEEVTGGWIWARSWSWETILIGPGRRLWISGGGQRCGATRPAYHGASKSKRERSVSTAELKQRTSGPREGAGVLWRLLGAQGNSARFLLSLSGPHLLQRPSLPPPAPATPTTRPLAGPPPWAAGRAQERLSSPYGAPSHLPQGPCGLHRSRSGSLLPNAGRRTHPTSRTPLLDRCFLAWLVRRSESQRLSPAPRGRVSPTAGQHPEGSTGDSSAPLRASPAPTWCPLQPAVLPHSFRRLRSMRAPGFRVAPWPGRDCSSSAAQRLPGGLKSGSADSHQVRRSRSV</sequence>
<evidence type="ECO:0000313" key="2">
    <source>
        <dbReference type="EMBL" id="KAJ1186283.1"/>
    </source>
</evidence>
<protein>
    <submittedName>
        <fullName evidence="2">Uncharacterized protein</fullName>
    </submittedName>
</protein>
<dbReference type="Proteomes" id="UP001066276">
    <property type="component" value="Chromosome 3_1"/>
</dbReference>
<feature type="region of interest" description="Disordered" evidence="1">
    <location>
        <begin position="203"/>
        <end position="237"/>
    </location>
</feature>